<dbReference type="PANTHER" id="PTHR23240:SF6">
    <property type="entry name" value="DNA CROSS-LINK REPAIR 1A PROTEIN"/>
    <property type="match status" value="1"/>
</dbReference>
<keyword evidence="5" id="KW-0539">Nucleus</keyword>
<dbReference type="Proteomes" id="UP000078560">
    <property type="component" value="Unassembled WGS sequence"/>
</dbReference>
<proteinExistence type="inferred from homology"/>
<protein>
    <submittedName>
        <fullName evidence="9">DNA repair metallo-beta-lactamase protein, putative</fullName>
    </submittedName>
</protein>
<dbReference type="GO" id="GO:0003684">
    <property type="term" value="F:damaged DNA binding"/>
    <property type="evidence" value="ECO:0007669"/>
    <property type="project" value="TreeGrafter"/>
</dbReference>
<dbReference type="InterPro" id="IPR036866">
    <property type="entry name" value="RibonucZ/Hydroxyglut_hydro"/>
</dbReference>
<evidence type="ECO:0000313" key="11">
    <source>
        <dbReference type="Proteomes" id="UP000078560"/>
    </source>
</evidence>
<dbReference type="EMBL" id="FLQU01000528">
    <property type="protein sequence ID" value="SBS86908.1"/>
    <property type="molecule type" value="Genomic_DNA"/>
</dbReference>
<evidence type="ECO:0000256" key="1">
    <source>
        <dbReference type="ARBA" id="ARBA00004123"/>
    </source>
</evidence>
<name>A0A1A8WWB5_PLAOA</name>
<evidence type="ECO:0000313" key="10">
    <source>
        <dbReference type="Proteomes" id="UP000078546"/>
    </source>
</evidence>
<dbReference type="SUPFAM" id="SSF56281">
    <property type="entry name" value="Metallo-hydrolase/oxidoreductase"/>
    <property type="match status" value="1"/>
</dbReference>
<evidence type="ECO:0000313" key="9">
    <source>
        <dbReference type="EMBL" id="SBS97255.1"/>
    </source>
</evidence>
<dbReference type="EMBL" id="FLQV01000679">
    <property type="protein sequence ID" value="SBS97255.1"/>
    <property type="molecule type" value="Genomic_DNA"/>
</dbReference>
<evidence type="ECO:0000256" key="2">
    <source>
        <dbReference type="ARBA" id="ARBA00010304"/>
    </source>
</evidence>
<dbReference type="GO" id="GO:0005634">
    <property type="term" value="C:nucleus"/>
    <property type="evidence" value="ECO:0007669"/>
    <property type="project" value="UniProtKB-SubCell"/>
</dbReference>
<organism evidence="9 10">
    <name type="scientific">Plasmodium ovale curtisi</name>
    <dbReference type="NCBI Taxonomy" id="864141"/>
    <lineage>
        <taxon>Eukaryota</taxon>
        <taxon>Sar</taxon>
        <taxon>Alveolata</taxon>
        <taxon>Apicomplexa</taxon>
        <taxon>Aconoidasida</taxon>
        <taxon>Haemosporida</taxon>
        <taxon>Plasmodiidae</taxon>
        <taxon>Plasmodium</taxon>
        <taxon>Plasmodium (Plasmodium)</taxon>
    </lineage>
</organism>
<evidence type="ECO:0000256" key="4">
    <source>
        <dbReference type="ARBA" id="ARBA00023204"/>
    </source>
</evidence>
<dbReference type="GO" id="GO:0036297">
    <property type="term" value="P:interstrand cross-link repair"/>
    <property type="evidence" value="ECO:0007669"/>
    <property type="project" value="TreeGrafter"/>
</dbReference>
<evidence type="ECO:0000256" key="5">
    <source>
        <dbReference type="ARBA" id="ARBA00023242"/>
    </source>
</evidence>
<dbReference type="GO" id="GO:0035312">
    <property type="term" value="F:5'-3' DNA exonuclease activity"/>
    <property type="evidence" value="ECO:0007669"/>
    <property type="project" value="TreeGrafter"/>
</dbReference>
<comment type="subcellular location">
    <subcellularLocation>
        <location evidence="1">Nucleus</location>
    </subcellularLocation>
</comment>
<sequence length="750" mass="88354">MVEDDVHIIQNDPLIVVDKFPYTKKREAIAEKEIEKKAVKKIYFLTHFHSDHYMKINKYFNENVFSSGITKKLLINIIGVNEKYVHNLKINKHYYLFNFDIVFIDANHCPGSVIIYFEFANGTKIIHTGDFRYSNVHTFLIKKVLNCGSIKKDEKWDKGENLHNNLLRFNKKISTEGKINNYICWNNEMYHNCYETENFNIYDGDTYIIDMEEFRMVYLKNVEDSLLNLENMEKEFYFYDSIETENYFNYFIFIELSLYFNQNEIDIILLHGDETILNDNVIINRENVKDIRFVVSSLNIEEAVKNPPLCSTILSEEGVPHGMDKNEWNNVNFKSGKEFDNGINYEHVRTKREKGNGNCGNEEYNDVLIDQAEMQTKKERKHISIGALKREKNHGVHKINGKIHPNKLEENCNYIRTIYLDTTYALCKNNLFAPQMYLINFIIYLCKKKMKQNCGLEIDQNIVDHLAKVGKTGDIVKIIVDNKGQNKKEVGEVSSERMLSKKKTLFMFGTYNLGKEKIYLSVSEACNMKIYFKNEKKRTIIESFLCNKNILKRITDNKLEAQIHIVDINYSFIFPKIDKNKFRNLIDADIEKEFDSFYYIIPTGWVRKYSFYEKNNISIFLIPYSEHSNLGELKDFVKSVKPCNILPTVFSNLKEKEKILDMFNPYLNLKREVYNLLKMEESCIVRNKRTLKRGNNGEEEDESGSKQKEVKKKCLRSKTKAEKIATDKNQQKLTSFFSFTKKGAIKREKR</sequence>
<gene>
    <name evidence="9" type="ORF">POVCU1_036710</name>
    <name evidence="8" type="ORF">POVCU2_0039870</name>
</gene>
<dbReference type="PANTHER" id="PTHR23240">
    <property type="entry name" value="DNA CROSS-LINK REPAIR PROTEIN PSO2/SNM1-RELATED"/>
    <property type="match status" value="1"/>
</dbReference>
<feature type="region of interest" description="Disordered" evidence="6">
    <location>
        <begin position="693"/>
        <end position="716"/>
    </location>
</feature>
<dbReference type="GO" id="GO:0006303">
    <property type="term" value="P:double-strand break repair via nonhomologous end joining"/>
    <property type="evidence" value="ECO:0007669"/>
    <property type="project" value="TreeGrafter"/>
</dbReference>
<reference evidence="10 11" key="1">
    <citation type="submission" date="2016-05" db="EMBL/GenBank/DDBJ databases">
        <authorList>
            <person name="Naeem Raeece"/>
        </authorList>
    </citation>
    <scope>NUCLEOTIDE SEQUENCE [LARGE SCALE GENOMIC DNA]</scope>
</reference>
<reference evidence="9" key="2">
    <citation type="submission" date="2016-05" db="EMBL/GenBank/DDBJ databases">
        <authorList>
            <person name="Lavstsen T."/>
            <person name="Jespersen J.S."/>
        </authorList>
    </citation>
    <scope>NUCLEOTIDE SEQUENCE [LARGE SCALE GENOMIC DNA]</scope>
</reference>
<dbReference type="Pfam" id="PF07522">
    <property type="entry name" value="DRMBL"/>
    <property type="match status" value="1"/>
</dbReference>
<evidence type="ECO:0000256" key="3">
    <source>
        <dbReference type="ARBA" id="ARBA00022763"/>
    </source>
</evidence>
<evidence type="ECO:0000256" key="6">
    <source>
        <dbReference type="SAM" id="MobiDB-lite"/>
    </source>
</evidence>
<dbReference type="Gene3D" id="3.40.50.12650">
    <property type="match status" value="1"/>
</dbReference>
<evidence type="ECO:0000313" key="8">
    <source>
        <dbReference type="EMBL" id="SBS86908.1"/>
    </source>
</evidence>
<comment type="similarity">
    <text evidence="2">Belongs to the DNA repair metallo-beta-lactamase (DRMBL) family.</text>
</comment>
<evidence type="ECO:0000259" key="7">
    <source>
        <dbReference type="Pfam" id="PF07522"/>
    </source>
</evidence>
<dbReference type="InterPro" id="IPR011084">
    <property type="entry name" value="DRMBL"/>
</dbReference>
<keyword evidence="3" id="KW-0227">DNA damage</keyword>
<dbReference type="Gene3D" id="3.60.15.10">
    <property type="entry name" value="Ribonuclease Z/Hydroxyacylglutathione hydrolase-like"/>
    <property type="match status" value="1"/>
</dbReference>
<keyword evidence="4" id="KW-0234">DNA repair</keyword>
<dbReference type="AlphaFoldDB" id="A0A1A8WWB5"/>
<feature type="domain" description="DNA repair metallo-beta-lactamase" evidence="7">
    <location>
        <begin position="550"/>
        <end position="650"/>
    </location>
</feature>
<dbReference type="Proteomes" id="UP000078546">
    <property type="component" value="Unassembled WGS sequence"/>
</dbReference>
<accession>A0A1A8WWB5</accession>